<keyword evidence="2" id="KW-0645">Protease</keyword>
<keyword evidence="7" id="KW-1185">Reference proteome</keyword>
<dbReference type="InterPro" id="IPR008580">
    <property type="entry name" value="PPPDE_dom"/>
</dbReference>
<dbReference type="PROSITE" id="PS51858">
    <property type="entry name" value="PPPDE"/>
    <property type="match status" value="1"/>
</dbReference>
<feature type="transmembrane region" description="Helical" evidence="4">
    <location>
        <begin position="693"/>
        <end position="711"/>
    </location>
</feature>
<comment type="similarity">
    <text evidence="1">Belongs to the DeSI family.</text>
</comment>
<evidence type="ECO:0000259" key="5">
    <source>
        <dbReference type="PROSITE" id="PS51858"/>
    </source>
</evidence>
<keyword evidence="3" id="KW-0378">Hydrolase</keyword>
<keyword evidence="4" id="KW-0812">Transmembrane</keyword>
<dbReference type="Proteomes" id="UP000186817">
    <property type="component" value="Unassembled WGS sequence"/>
</dbReference>
<feature type="transmembrane region" description="Helical" evidence="4">
    <location>
        <begin position="723"/>
        <end position="743"/>
    </location>
</feature>
<evidence type="ECO:0000256" key="1">
    <source>
        <dbReference type="ARBA" id="ARBA00008140"/>
    </source>
</evidence>
<sequence>MLTFQLYGVYGPQPEEKSSQRAKLTLRILQWLASPFLGTSGLKVEEEVPEVVEEEEPRGMLGWMGTCIPPLQCAMGQSIPHRPPLECCLPSRDWHHSDEGRRVALAATPLFQILGFTAYHTSIIIGERELFFDGAGIVQADAFWSHEWCDGARARSSSYETEVVEMGLTELDPSGTSRILEPFFETGTYDVLRKNCNNFSDAALWLLVRRRLESKFNRLERWVLALEPVSLDVIRRVLLMGRREMTESQAESMGYVPNPRSLGFNVEDVVGRLSTPSGGSSCFVRSSYCCARSSPLPPKKLCHSSEEGSPDSCDMRKRETVLEKSWEPSIEDYPCSVWDPFDRHKVEDPELNTALTAEDQEPAVPPVLIERLRTAHFEEAMADGGKDVIEDSRQTVLDPKLVRGVSMSECLSGWAQHFMPPDPGMFNVDKEKYKLSKPTESFDEFLSHDWATSRWLKFMSLLMIHNSRAAAVTALLTSISIAILQVFEVLPSDSWIVFFVYPVYWFVLLFWQRIRSIFFTPATIFLDKDPKKQKPIQIMPVKMAVVLFLFAGCEVCVMVGFFWMPEFTLRDGGGHFFEQLFWFWLSLAPFVLLSVPVTFYIGISLFEDLQEWYGEPGDVGTEHLDRFDYQVQESLAPTVLRGMGRSWIPLNYTVYMVGVASVPGLSRTILSWKAGPPVELAGFDLVVWGSREFMKWAFLALVSIFWVQLSMHFLHYGLRWSKYLTRFGCATVLWLPVMFGVFLEYTSFMACIEFTDHNSLFPVEVVTSSSKTDQSEIVVEVESRLTLRMTLRKIDATGPLRTQSRIHQDLHTDEDVVWDADIGE</sequence>
<dbReference type="GO" id="GO:0006508">
    <property type="term" value="P:proteolysis"/>
    <property type="evidence" value="ECO:0007669"/>
    <property type="project" value="UniProtKB-KW"/>
</dbReference>
<feature type="transmembrane region" description="Helical" evidence="4">
    <location>
        <begin position="541"/>
        <end position="563"/>
    </location>
</feature>
<protein>
    <recommendedName>
        <fullName evidence="5">PPPDE domain-containing protein</fullName>
    </recommendedName>
</protein>
<dbReference type="EMBL" id="LSRX01000051">
    <property type="protein sequence ID" value="OLQ11960.1"/>
    <property type="molecule type" value="Genomic_DNA"/>
</dbReference>
<evidence type="ECO:0000256" key="2">
    <source>
        <dbReference type="ARBA" id="ARBA00022670"/>
    </source>
</evidence>
<evidence type="ECO:0000313" key="6">
    <source>
        <dbReference type="EMBL" id="OLQ11960.1"/>
    </source>
</evidence>
<proteinExistence type="inferred from homology"/>
<dbReference type="SMART" id="SM01179">
    <property type="entry name" value="DUF862"/>
    <property type="match status" value="1"/>
</dbReference>
<comment type="caution">
    <text evidence="6">The sequence shown here is derived from an EMBL/GenBank/DDBJ whole genome shotgun (WGS) entry which is preliminary data.</text>
</comment>
<feature type="transmembrane region" description="Helical" evidence="4">
    <location>
        <begin position="583"/>
        <end position="603"/>
    </location>
</feature>
<gene>
    <name evidence="6" type="ORF">AK812_SmicGene4179</name>
</gene>
<dbReference type="GO" id="GO:0008233">
    <property type="term" value="F:peptidase activity"/>
    <property type="evidence" value="ECO:0007669"/>
    <property type="project" value="UniProtKB-KW"/>
</dbReference>
<feature type="transmembrane region" description="Helical" evidence="4">
    <location>
        <begin position="650"/>
        <end position="670"/>
    </location>
</feature>
<dbReference type="Gene3D" id="3.90.1720.30">
    <property type="entry name" value="PPPDE domains"/>
    <property type="match status" value="1"/>
</dbReference>
<reference evidence="6 7" key="1">
    <citation type="submission" date="2016-02" db="EMBL/GenBank/DDBJ databases">
        <title>Genome analysis of coral dinoflagellate symbionts highlights evolutionary adaptations to a symbiotic lifestyle.</title>
        <authorList>
            <person name="Aranda M."/>
            <person name="Li Y."/>
            <person name="Liew Y.J."/>
            <person name="Baumgarten S."/>
            <person name="Simakov O."/>
            <person name="Wilson M."/>
            <person name="Piel J."/>
            <person name="Ashoor H."/>
            <person name="Bougouffa S."/>
            <person name="Bajic V.B."/>
            <person name="Ryu T."/>
            <person name="Ravasi T."/>
            <person name="Bayer T."/>
            <person name="Micklem G."/>
            <person name="Kim H."/>
            <person name="Bhak J."/>
            <person name="Lajeunesse T.C."/>
            <person name="Voolstra C.R."/>
        </authorList>
    </citation>
    <scope>NUCLEOTIDE SEQUENCE [LARGE SCALE GENOMIC DNA]</scope>
    <source>
        <strain evidence="6 7">CCMP2467</strain>
    </source>
</reference>
<keyword evidence="4" id="KW-1133">Transmembrane helix</keyword>
<evidence type="ECO:0000256" key="3">
    <source>
        <dbReference type="ARBA" id="ARBA00022801"/>
    </source>
</evidence>
<evidence type="ECO:0000313" key="7">
    <source>
        <dbReference type="Proteomes" id="UP000186817"/>
    </source>
</evidence>
<feature type="domain" description="PPPDE" evidence="5">
    <location>
        <begin position="101"/>
        <end position="231"/>
    </location>
</feature>
<dbReference type="InterPro" id="IPR042266">
    <property type="entry name" value="PPPDE_sf"/>
</dbReference>
<accession>A0A1Q9EWZ9</accession>
<organism evidence="6 7">
    <name type="scientific">Symbiodinium microadriaticum</name>
    <name type="common">Dinoflagellate</name>
    <name type="synonym">Zooxanthella microadriatica</name>
    <dbReference type="NCBI Taxonomy" id="2951"/>
    <lineage>
        <taxon>Eukaryota</taxon>
        <taxon>Sar</taxon>
        <taxon>Alveolata</taxon>
        <taxon>Dinophyceae</taxon>
        <taxon>Suessiales</taxon>
        <taxon>Symbiodiniaceae</taxon>
        <taxon>Symbiodinium</taxon>
    </lineage>
</organism>
<evidence type="ECO:0000256" key="4">
    <source>
        <dbReference type="SAM" id="Phobius"/>
    </source>
</evidence>
<dbReference type="AlphaFoldDB" id="A0A1Q9EWZ9"/>
<feature type="transmembrane region" description="Helical" evidence="4">
    <location>
        <begin position="493"/>
        <end position="511"/>
    </location>
</feature>
<name>A0A1Q9EWZ9_SYMMI</name>
<dbReference type="OrthoDB" id="433904at2759"/>
<keyword evidence="4" id="KW-0472">Membrane</keyword>
<dbReference type="Pfam" id="PF05903">
    <property type="entry name" value="Peptidase_C97"/>
    <property type="match status" value="1"/>
</dbReference>